<evidence type="ECO:0000313" key="1">
    <source>
        <dbReference type="EMBL" id="CAG9768513.1"/>
    </source>
</evidence>
<keyword evidence="2" id="KW-1185">Reference proteome</keyword>
<proteinExistence type="predicted"/>
<organism evidence="1 2">
    <name type="scientific">Ceutorhynchus assimilis</name>
    <name type="common">cabbage seed weevil</name>
    <dbReference type="NCBI Taxonomy" id="467358"/>
    <lineage>
        <taxon>Eukaryota</taxon>
        <taxon>Metazoa</taxon>
        <taxon>Ecdysozoa</taxon>
        <taxon>Arthropoda</taxon>
        <taxon>Hexapoda</taxon>
        <taxon>Insecta</taxon>
        <taxon>Pterygota</taxon>
        <taxon>Neoptera</taxon>
        <taxon>Endopterygota</taxon>
        <taxon>Coleoptera</taxon>
        <taxon>Polyphaga</taxon>
        <taxon>Cucujiformia</taxon>
        <taxon>Curculionidae</taxon>
        <taxon>Ceutorhynchinae</taxon>
        <taxon>Ceutorhynchus</taxon>
    </lineage>
</organism>
<dbReference type="AlphaFoldDB" id="A0A9N9MNT7"/>
<name>A0A9N9MNT7_9CUCU</name>
<evidence type="ECO:0008006" key="3">
    <source>
        <dbReference type="Google" id="ProtNLM"/>
    </source>
</evidence>
<accession>A0A9N9MNT7</accession>
<dbReference type="PANTHER" id="PTHR33053">
    <property type="entry name" value="PROTEIN, PUTATIVE-RELATED"/>
    <property type="match status" value="1"/>
</dbReference>
<gene>
    <name evidence="1" type="ORF">CEUTPL_LOCUS9049</name>
</gene>
<dbReference type="PANTHER" id="PTHR33053:SF24">
    <property type="entry name" value="TRANSPOSASE DOMAIN-CONTAINING PROTEIN"/>
    <property type="match status" value="1"/>
</dbReference>
<reference evidence="1" key="1">
    <citation type="submission" date="2022-01" db="EMBL/GenBank/DDBJ databases">
        <authorList>
            <person name="King R."/>
        </authorList>
    </citation>
    <scope>NUCLEOTIDE SEQUENCE</scope>
</reference>
<dbReference type="Proteomes" id="UP001152799">
    <property type="component" value="Chromosome 4"/>
</dbReference>
<evidence type="ECO:0000313" key="2">
    <source>
        <dbReference type="Proteomes" id="UP001152799"/>
    </source>
</evidence>
<sequence length="590" mass="67393">MPKLSRSKYRKAKLHSDMSLENICGTNNNQENNVSSDVYLSNNFQADNNARNNVNIHATPLMVASENFNNDLTLADPGADPPDLDGNKELDINISLSPPVSPSPFSDLEDSISNVVQNLGVSDNITKKKDITSELTEWALKFNISHIALSDLLKRLKPTFNELPLDARSLLHTPRNLEYKIVFPGQYFHFGLEKCIKNLFCCIKNKPIDKIEIYVNIDGLPLSKSSGSQFYPILCSLVQNRNVVDIIGIYHGNEKPKNVNEFLKDFVEEVNKFSEQGIIINDQKYQFTIKAFIVDVPAKAFITSTKGHNGYYSCSKCEIEGVFIQNRVCFPNVNNLVLRNNYKFRQKTQEEHHLGASILEKIPSLNMIDLSLHVSIYILSSPSASTELTNYASELLEYFVHTFSLLYGQEHCSHNIHNLLHLHADFTKFGPLFNFSAFPFENFMQIILKLVRKQDKPLAQIVFRKSELNDFLYKQESSVDEPTFKSRHFNGPLIDIDEEYEQFQKVHCQNFLLTVESPDHCCSLKNGNLILIRNILIKKGLPYIIGHRFLNVSDFFTEPIKSSLLGIYLVRNLDKLQQWPLSEITSKCLK</sequence>
<dbReference type="EMBL" id="OU892280">
    <property type="protein sequence ID" value="CAG9768513.1"/>
    <property type="molecule type" value="Genomic_DNA"/>
</dbReference>
<protein>
    <recommendedName>
        <fullName evidence="3">Transposase domain-containing protein</fullName>
    </recommendedName>
</protein>
<dbReference type="OrthoDB" id="6629909at2759"/>